<feature type="transmembrane region" description="Helical" evidence="6">
    <location>
        <begin position="590"/>
        <end position="611"/>
    </location>
</feature>
<sequence length="827" mass="86917">MKIVDTPAVRVHHPADLMGAALAAAGIALVLVLAVYAQGTTSGLTEDVQGFASLLRRLLFVPVAVLEGLITIIAPIAVLTELVLRRLVRQAFEAIAVGAVAVVLALVTTWVLTEVGSVELRASLSVWSAGERVVTIPALLTGTAGLLTAAGARNRRRTASWSWNLLWLALGVALITGLVTLPGALLTVLIGRVAGLTSRYLSGVQSERAYGGALVDGVRRAGFEPNRLIRVRDVTAQRPGGDDDLATDLAAVAITRYGDNRVYAMTTVDGDRLDVVVLDGDRQVVGVLTRWWRSVRLRGIEGRAVVSLRQAAERAALLSYAAWSAGVCTPRLLGLAEAEDSMILIQDHAHGAVPLRDLPTEALTDDVLDAVWDQLRVAHTAGLAHRSLTSDVVLVAPQGVRAPGSGPEDPTGTPACDGAPVAFLTGWESGDVASSHLARRMDISHLLAVLALRVGAERAVASAARVLPDADLATIGPLLQSIALPPATRAEARAHKGVLAEVREALLARLPQSTVEPERLVRFGGRTVTTLALSVVAAVVVITTISFDQVNEALAQAQPWWAAVAFTLGMTAFVGSALTLVAFSPVRLPLWRTILSQAAAAFVALVAPAGVGPAAVNMRVLVRRGVRHGLAVASVGLVQVSQLITTLILLVLMSMVSGSQIPLGMPSGTVLVSLGSVAVVIAAAMLVPPARQWVLGKTLPVWRQTWPRLVQLLSQPRRFAVAVIGNVLVTLSYVGAFAACLAAFGRELPLIDLALIYLIGNAAGALVPTPGGLGTVELALITALSTTGGVPLPIATSVVVLFRALTFWGRVPFGWWAMRYLQRRDVL</sequence>
<accession>A0A0A0BLZ0</accession>
<organism evidence="7 8">
    <name type="scientific">Cellulomonas bogoriensis 69B4 = DSM 16987</name>
    <dbReference type="NCBI Taxonomy" id="1386082"/>
    <lineage>
        <taxon>Bacteria</taxon>
        <taxon>Bacillati</taxon>
        <taxon>Actinomycetota</taxon>
        <taxon>Actinomycetes</taxon>
        <taxon>Micrococcales</taxon>
        <taxon>Cellulomonadaceae</taxon>
        <taxon>Cellulomonas</taxon>
    </lineage>
</organism>
<feature type="transmembrane region" description="Helical" evidence="6">
    <location>
        <begin position="559"/>
        <end position="583"/>
    </location>
</feature>
<dbReference type="PANTHER" id="PTHR39087:SF2">
    <property type="entry name" value="UPF0104 MEMBRANE PROTEIN MJ1595"/>
    <property type="match status" value="1"/>
</dbReference>
<feature type="transmembrane region" description="Helical" evidence="6">
    <location>
        <begin position="668"/>
        <end position="687"/>
    </location>
</feature>
<keyword evidence="3 6" id="KW-0812">Transmembrane</keyword>
<keyword evidence="5 6" id="KW-0472">Membrane</keyword>
<proteinExistence type="predicted"/>
<comment type="subcellular location">
    <subcellularLocation>
        <location evidence="1">Cell membrane</location>
        <topology evidence="1">Multi-pass membrane protein</topology>
    </subcellularLocation>
</comment>
<keyword evidence="4 6" id="KW-1133">Transmembrane helix</keyword>
<feature type="transmembrane region" description="Helical" evidence="6">
    <location>
        <begin position="779"/>
        <end position="802"/>
    </location>
</feature>
<evidence type="ECO:0000256" key="5">
    <source>
        <dbReference type="ARBA" id="ARBA00023136"/>
    </source>
</evidence>
<feature type="transmembrane region" description="Helical" evidence="6">
    <location>
        <begin position="528"/>
        <end position="547"/>
    </location>
</feature>
<evidence type="ECO:0008006" key="9">
    <source>
        <dbReference type="Google" id="ProtNLM"/>
    </source>
</evidence>
<evidence type="ECO:0000256" key="6">
    <source>
        <dbReference type="SAM" id="Phobius"/>
    </source>
</evidence>
<gene>
    <name evidence="7" type="ORF">N869_08640</name>
</gene>
<dbReference type="AlphaFoldDB" id="A0A0A0BLZ0"/>
<feature type="transmembrane region" description="Helical" evidence="6">
    <location>
        <begin position="165"/>
        <end position="190"/>
    </location>
</feature>
<keyword evidence="8" id="KW-1185">Reference proteome</keyword>
<feature type="transmembrane region" description="Helical" evidence="6">
    <location>
        <begin position="133"/>
        <end position="153"/>
    </location>
</feature>
<feature type="transmembrane region" description="Helical" evidence="6">
    <location>
        <begin position="17"/>
        <end position="37"/>
    </location>
</feature>
<comment type="caution">
    <text evidence="7">The sequence shown here is derived from an EMBL/GenBank/DDBJ whole genome shotgun (WGS) entry which is preliminary data.</text>
</comment>
<dbReference type="EMBL" id="AXCZ01000227">
    <property type="protein sequence ID" value="KGM08981.1"/>
    <property type="molecule type" value="Genomic_DNA"/>
</dbReference>
<name>A0A0A0BLZ0_9CELL</name>
<feature type="transmembrane region" description="Helical" evidence="6">
    <location>
        <begin position="58"/>
        <end position="79"/>
    </location>
</feature>
<dbReference type="GO" id="GO:0005886">
    <property type="term" value="C:plasma membrane"/>
    <property type="evidence" value="ECO:0007669"/>
    <property type="project" value="UniProtKB-SubCell"/>
</dbReference>
<feature type="transmembrane region" description="Helical" evidence="6">
    <location>
        <begin position="91"/>
        <end position="112"/>
    </location>
</feature>
<evidence type="ECO:0000256" key="4">
    <source>
        <dbReference type="ARBA" id="ARBA00022989"/>
    </source>
</evidence>
<reference evidence="7 8" key="1">
    <citation type="submission" date="2013-08" db="EMBL/GenBank/DDBJ databases">
        <title>Genome sequencing of Cellulomonas bogoriensis 69B4.</title>
        <authorList>
            <person name="Chen F."/>
            <person name="Li Y."/>
            <person name="Wang G."/>
        </authorList>
    </citation>
    <scope>NUCLEOTIDE SEQUENCE [LARGE SCALE GENOMIC DNA]</scope>
    <source>
        <strain evidence="7 8">69B4</strain>
    </source>
</reference>
<feature type="transmembrane region" description="Helical" evidence="6">
    <location>
        <begin position="719"/>
        <end position="743"/>
    </location>
</feature>
<evidence type="ECO:0000256" key="3">
    <source>
        <dbReference type="ARBA" id="ARBA00022692"/>
    </source>
</evidence>
<feature type="transmembrane region" description="Helical" evidence="6">
    <location>
        <begin position="750"/>
        <end position="767"/>
    </location>
</feature>
<dbReference type="Proteomes" id="UP000054314">
    <property type="component" value="Unassembled WGS sequence"/>
</dbReference>
<keyword evidence="2" id="KW-1003">Cell membrane</keyword>
<protein>
    <recommendedName>
        <fullName evidence="9">Integral membrane protein</fullName>
    </recommendedName>
</protein>
<evidence type="ECO:0000313" key="7">
    <source>
        <dbReference type="EMBL" id="KGM08981.1"/>
    </source>
</evidence>
<evidence type="ECO:0000256" key="1">
    <source>
        <dbReference type="ARBA" id="ARBA00004651"/>
    </source>
</evidence>
<evidence type="ECO:0000256" key="2">
    <source>
        <dbReference type="ARBA" id="ARBA00022475"/>
    </source>
</evidence>
<feature type="transmembrane region" description="Helical" evidence="6">
    <location>
        <begin position="631"/>
        <end position="656"/>
    </location>
</feature>
<evidence type="ECO:0000313" key="8">
    <source>
        <dbReference type="Proteomes" id="UP000054314"/>
    </source>
</evidence>
<dbReference type="PANTHER" id="PTHR39087">
    <property type="entry name" value="UPF0104 MEMBRANE PROTEIN MJ1595"/>
    <property type="match status" value="1"/>
</dbReference>
<dbReference type="InterPro" id="IPR022791">
    <property type="entry name" value="L-PG_synthase/AglD"/>
</dbReference>
<dbReference type="Pfam" id="PF03706">
    <property type="entry name" value="LPG_synthase_TM"/>
    <property type="match status" value="1"/>
</dbReference>